<protein>
    <submittedName>
        <fullName evidence="5">Transcriptional regulator</fullName>
    </submittedName>
</protein>
<accession>A0A7R7EMZ5</accession>
<evidence type="ECO:0000313" key="6">
    <source>
        <dbReference type="Proteomes" id="UP000595897"/>
    </source>
</evidence>
<keyword evidence="1" id="KW-0805">Transcription regulation</keyword>
<dbReference type="InterPro" id="IPR051081">
    <property type="entry name" value="HTH_MetalResp_TranReg"/>
</dbReference>
<name>A0A7R7EMZ5_9FIRM</name>
<dbReference type="GO" id="GO:0003700">
    <property type="term" value="F:DNA-binding transcription factor activity"/>
    <property type="evidence" value="ECO:0007669"/>
    <property type="project" value="InterPro"/>
</dbReference>
<dbReference type="Proteomes" id="UP000595897">
    <property type="component" value="Chromosome"/>
</dbReference>
<keyword evidence="6" id="KW-1185">Reference proteome</keyword>
<dbReference type="SMART" id="SM00418">
    <property type="entry name" value="HTH_ARSR"/>
    <property type="match status" value="1"/>
</dbReference>
<feature type="domain" description="HTH arsR-type" evidence="4">
    <location>
        <begin position="1"/>
        <end position="105"/>
    </location>
</feature>
<proteinExistence type="predicted"/>
<dbReference type="GO" id="GO:0003677">
    <property type="term" value="F:DNA binding"/>
    <property type="evidence" value="ECO:0007669"/>
    <property type="project" value="UniProtKB-KW"/>
</dbReference>
<keyword evidence="2" id="KW-0238">DNA-binding</keyword>
<gene>
    <name evidence="5" type="ORF">bsdtb5_31360</name>
</gene>
<dbReference type="AlphaFoldDB" id="A0A7R7EMZ5"/>
<sequence>MDVVKIFKALGNETRLNILLWLKDPKANFEPQIHLSVMDDFKGGVCVGAIRKTAGLSQSTISGFLSILEEAELVESRNIGQYTYFRRNEKTINEISKWINIELEK</sequence>
<evidence type="ECO:0000256" key="3">
    <source>
        <dbReference type="ARBA" id="ARBA00023163"/>
    </source>
</evidence>
<dbReference type="PANTHER" id="PTHR33154">
    <property type="entry name" value="TRANSCRIPTIONAL REGULATOR, ARSR FAMILY"/>
    <property type="match status" value="1"/>
</dbReference>
<dbReference type="EMBL" id="AP024169">
    <property type="protein sequence ID" value="BCN31841.1"/>
    <property type="molecule type" value="Genomic_DNA"/>
</dbReference>
<evidence type="ECO:0000313" key="5">
    <source>
        <dbReference type="EMBL" id="BCN31841.1"/>
    </source>
</evidence>
<organism evidence="5 6">
    <name type="scientific">Anaeromicropila herbilytica</name>
    <dbReference type="NCBI Taxonomy" id="2785025"/>
    <lineage>
        <taxon>Bacteria</taxon>
        <taxon>Bacillati</taxon>
        <taxon>Bacillota</taxon>
        <taxon>Clostridia</taxon>
        <taxon>Lachnospirales</taxon>
        <taxon>Lachnospiraceae</taxon>
        <taxon>Anaeromicropila</taxon>
    </lineage>
</organism>
<dbReference type="InterPro" id="IPR036388">
    <property type="entry name" value="WH-like_DNA-bd_sf"/>
</dbReference>
<dbReference type="Gene3D" id="1.10.10.10">
    <property type="entry name" value="Winged helix-like DNA-binding domain superfamily/Winged helix DNA-binding domain"/>
    <property type="match status" value="1"/>
</dbReference>
<dbReference type="KEGG" id="ahb:bsdtb5_31360"/>
<dbReference type="InterPro" id="IPR036390">
    <property type="entry name" value="WH_DNA-bd_sf"/>
</dbReference>
<evidence type="ECO:0000256" key="1">
    <source>
        <dbReference type="ARBA" id="ARBA00023015"/>
    </source>
</evidence>
<dbReference type="PANTHER" id="PTHR33154:SF33">
    <property type="entry name" value="TRANSCRIPTIONAL REPRESSOR SDPR"/>
    <property type="match status" value="1"/>
</dbReference>
<dbReference type="SUPFAM" id="SSF46785">
    <property type="entry name" value="Winged helix' DNA-binding domain"/>
    <property type="match status" value="1"/>
</dbReference>
<evidence type="ECO:0000256" key="2">
    <source>
        <dbReference type="ARBA" id="ARBA00023125"/>
    </source>
</evidence>
<reference evidence="5 6" key="1">
    <citation type="submission" date="2020-11" db="EMBL/GenBank/DDBJ databases">
        <title>Draft genome sequencing of a Lachnospiraceae strain isolated from anoxic soil subjected to BSD treatment.</title>
        <authorList>
            <person name="Uek A."/>
            <person name="Tonouchi A."/>
        </authorList>
    </citation>
    <scope>NUCLEOTIDE SEQUENCE [LARGE SCALE GENOMIC DNA]</scope>
    <source>
        <strain evidence="5 6">TB5</strain>
    </source>
</reference>
<dbReference type="RefSeq" id="WP_271712932.1">
    <property type="nucleotide sequence ID" value="NZ_AP024169.1"/>
</dbReference>
<dbReference type="PROSITE" id="PS50987">
    <property type="entry name" value="HTH_ARSR_2"/>
    <property type="match status" value="1"/>
</dbReference>
<dbReference type="InterPro" id="IPR001845">
    <property type="entry name" value="HTH_ArsR_DNA-bd_dom"/>
</dbReference>
<dbReference type="CDD" id="cd00090">
    <property type="entry name" value="HTH_ARSR"/>
    <property type="match status" value="1"/>
</dbReference>
<dbReference type="InterPro" id="IPR011991">
    <property type="entry name" value="ArsR-like_HTH"/>
</dbReference>
<keyword evidence="3" id="KW-0804">Transcription</keyword>
<dbReference type="Pfam" id="PF01022">
    <property type="entry name" value="HTH_5"/>
    <property type="match status" value="1"/>
</dbReference>
<evidence type="ECO:0000259" key="4">
    <source>
        <dbReference type="PROSITE" id="PS50987"/>
    </source>
</evidence>